<sequence length="218" mass="23695">MCAAGNATQHIPKRPFSPLIFLLTPMPIQAVSCICLSATSMSPIAGADTVPAFLRTSPIHSLTPLRWQYLLPTPPPYNVGPMSDSTTVCSSSIDGKISLRTQTPDVAFTFLLCLSFVLGSDLSSVCDFFARPGYYAVDTYTGLMSILRLRIRLTAFILCPSTFSIWWHFALGTSEREIIAWHIPADGNATLANPAGPDYVALQSQALGYFLVSSDHLM</sequence>
<evidence type="ECO:0000256" key="1">
    <source>
        <dbReference type="SAM" id="SignalP"/>
    </source>
</evidence>
<reference evidence="2" key="1">
    <citation type="submission" date="2020-05" db="EMBL/GenBank/DDBJ databases">
        <title>Mycena genomes resolve the evolution of fungal bioluminescence.</title>
        <authorList>
            <person name="Tsai I.J."/>
        </authorList>
    </citation>
    <scope>NUCLEOTIDE SEQUENCE</scope>
    <source>
        <strain evidence="2">CCC161011</strain>
    </source>
</reference>
<name>A0A8H6YTE3_9AGAR</name>
<gene>
    <name evidence="2" type="ORF">MVEN_00475200</name>
</gene>
<dbReference type="AlphaFoldDB" id="A0A8H6YTE3"/>
<feature type="signal peptide" evidence="1">
    <location>
        <begin position="1"/>
        <end position="30"/>
    </location>
</feature>
<keyword evidence="3" id="KW-1185">Reference proteome</keyword>
<dbReference type="EMBL" id="JACAZI010000003">
    <property type="protein sequence ID" value="KAF7365993.1"/>
    <property type="molecule type" value="Genomic_DNA"/>
</dbReference>
<evidence type="ECO:0000313" key="2">
    <source>
        <dbReference type="EMBL" id="KAF7365993.1"/>
    </source>
</evidence>
<comment type="caution">
    <text evidence="2">The sequence shown here is derived from an EMBL/GenBank/DDBJ whole genome shotgun (WGS) entry which is preliminary data.</text>
</comment>
<dbReference type="Proteomes" id="UP000620124">
    <property type="component" value="Unassembled WGS sequence"/>
</dbReference>
<organism evidence="2 3">
    <name type="scientific">Mycena venus</name>
    <dbReference type="NCBI Taxonomy" id="2733690"/>
    <lineage>
        <taxon>Eukaryota</taxon>
        <taxon>Fungi</taxon>
        <taxon>Dikarya</taxon>
        <taxon>Basidiomycota</taxon>
        <taxon>Agaricomycotina</taxon>
        <taxon>Agaricomycetes</taxon>
        <taxon>Agaricomycetidae</taxon>
        <taxon>Agaricales</taxon>
        <taxon>Marasmiineae</taxon>
        <taxon>Mycenaceae</taxon>
        <taxon>Mycena</taxon>
    </lineage>
</organism>
<keyword evidence="1" id="KW-0732">Signal</keyword>
<evidence type="ECO:0000313" key="3">
    <source>
        <dbReference type="Proteomes" id="UP000620124"/>
    </source>
</evidence>
<proteinExistence type="predicted"/>
<feature type="chain" id="PRO_5034917546" evidence="1">
    <location>
        <begin position="31"/>
        <end position="218"/>
    </location>
</feature>
<protein>
    <submittedName>
        <fullName evidence="2">Uncharacterized protein</fullName>
    </submittedName>
</protein>
<accession>A0A8H6YTE3</accession>